<dbReference type="InterPro" id="IPR012337">
    <property type="entry name" value="RNaseH-like_sf"/>
</dbReference>
<dbReference type="InterPro" id="IPR003308">
    <property type="entry name" value="Integrase_Zn-bd_dom_N"/>
</dbReference>
<keyword evidence="6" id="KW-0378">Hydrolase</keyword>
<evidence type="ECO:0000256" key="3">
    <source>
        <dbReference type="ARBA" id="ARBA00022722"/>
    </source>
</evidence>
<keyword evidence="7" id="KW-0695">RNA-directed DNA polymerase</keyword>
<dbReference type="AlphaFoldDB" id="A0A7K9YPL8"/>
<dbReference type="GO" id="GO:0016787">
    <property type="term" value="F:hydrolase activity"/>
    <property type="evidence" value="ECO:0007669"/>
    <property type="project" value="UniProtKB-KW"/>
</dbReference>
<evidence type="ECO:0000256" key="2">
    <source>
        <dbReference type="ARBA" id="ARBA00022695"/>
    </source>
</evidence>
<proteinExistence type="predicted"/>
<dbReference type="GO" id="GO:0008270">
    <property type="term" value="F:zinc ion binding"/>
    <property type="evidence" value="ECO:0007669"/>
    <property type="project" value="UniProtKB-KW"/>
</dbReference>
<evidence type="ECO:0000256" key="4">
    <source>
        <dbReference type="ARBA" id="ARBA00022723"/>
    </source>
</evidence>
<keyword evidence="3" id="KW-0540">Nuclease</keyword>
<dbReference type="GO" id="GO:0004519">
    <property type="term" value="F:endonuclease activity"/>
    <property type="evidence" value="ECO:0007669"/>
    <property type="project" value="UniProtKB-KW"/>
</dbReference>
<name>A0A7K9YPL8_9GALL</name>
<reference evidence="10 11" key="1">
    <citation type="submission" date="2019-09" db="EMBL/GenBank/DDBJ databases">
        <title>Bird 10,000 Genomes (B10K) Project - Family phase.</title>
        <authorList>
            <person name="Zhang G."/>
        </authorList>
    </citation>
    <scope>NUCLEOTIDE SEQUENCE [LARGE SCALE GENOMIC DNA]</scope>
    <source>
        <strain evidence="10">B10K-DU-001-53</strain>
        <tissue evidence="10">Muscle</tissue>
    </source>
</reference>
<comment type="caution">
    <text evidence="10">The sequence shown here is derived from an EMBL/GenBank/DDBJ whole genome shotgun (WGS) entry which is preliminary data.</text>
</comment>
<dbReference type="PANTHER" id="PTHR41694">
    <property type="entry name" value="ENDOGENOUS RETROVIRUS GROUP K MEMBER POL PROTEIN"/>
    <property type="match status" value="1"/>
</dbReference>
<dbReference type="SUPFAM" id="SSF53098">
    <property type="entry name" value="Ribonuclease H-like"/>
    <property type="match status" value="1"/>
</dbReference>
<dbReference type="Proteomes" id="UP000522663">
    <property type="component" value="Unassembled WGS sequence"/>
</dbReference>
<evidence type="ECO:0000256" key="8">
    <source>
        <dbReference type="PROSITE-ProRule" id="PRU00450"/>
    </source>
</evidence>
<keyword evidence="4" id="KW-0479">Metal-binding</keyword>
<keyword evidence="8" id="KW-0863">Zinc-finger</keyword>
<dbReference type="SUPFAM" id="SSF46919">
    <property type="entry name" value="N-terminal Zn binding domain of HIV integrase"/>
    <property type="match status" value="1"/>
</dbReference>
<organism evidence="10 11">
    <name type="scientific">Odontophorus gujanensis</name>
    <name type="common">marbled wood quail</name>
    <dbReference type="NCBI Taxonomy" id="886794"/>
    <lineage>
        <taxon>Eukaryota</taxon>
        <taxon>Metazoa</taxon>
        <taxon>Chordata</taxon>
        <taxon>Craniata</taxon>
        <taxon>Vertebrata</taxon>
        <taxon>Euteleostomi</taxon>
        <taxon>Archelosauria</taxon>
        <taxon>Archosauria</taxon>
        <taxon>Dinosauria</taxon>
        <taxon>Saurischia</taxon>
        <taxon>Theropoda</taxon>
        <taxon>Coelurosauria</taxon>
        <taxon>Aves</taxon>
        <taxon>Neognathae</taxon>
        <taxon>Galloanserae</taxon>
        <taxon>Galliformes</taxon>
        <taxon>Odontophoridae</taxon>
        <taxon>Odontophorus</taxon>
    </lineage>
</organism>
<dbReference type="GO" id="GO:0003964">
    <property type="term" value="F:RNA-directed DNA polymerase activity"/>
    <property type="evidence" value="ECO:0007669"/>
    <property type="project" value="UniProtKB-KW"/>
</dbReference>
<accession>A0A7K9YPL8</accession>
<dbReference type="PANTHER" id="PTHR41694:SF3">
    <property type="entry name" value="RNA-DIRECTED DNA POLYMERASE-RELATED"/>
    <property type="match status" value="1"/>
</dbReference>
<dbReference type="GO" id="GO:0035613">
    <property type="term" value="F:RNA stem-loop binding"/>
    <property type="evidence" value="ECO:0007669"/>
    <property type="project" value="TreeGrafter"/>
</dbReference>
<evidence type="ECO:0000256" key="1">
    <source>
        <dbReference type="ARBA" id="ARBA00022679"/>
    </source>
</evidence>
<keyword evidence="8" id="KW-0862">Zinc</keyword>
<evidence type="ECO:0000256" key="5">
    <source>
        <dbReference type="ARBA" id="ARBA00022759"/>
    </source>
</evidence>
<dbReference type="EMBL" id="VXAB01009302">
    <property type="protein sequence ID" value="NXJ12005.1"/>
    <property type="molecule type" value="Genomic_DNA"/>
</dbReference>
<sequence length="86" mass="9488">ISHDFFQQLAKVLAKQFDLPLVEAGGFVQSCLDCQGLVPAQAINSRGLRSLQICQMDVTHVPEFGNVKHVYVCIDTFSHAIWATGQ</sequence>
<keyword evidence="2" id="KW-0548">Nucleotidyltransferase</keyword>
<keyword evidence="5" id="KW-0255">Endonuclease</keyword>
<keyword evidence="1" id="KW-0808">Transferase</keyword>
<dbReference type="OrthoDB" id="9386368at2759"/>
<evidence type="ECO:0000256" key="6">
    <source>
        <dbReference type="ARBA" id="ARBA00022801"/>
    </source>
</evidence>
<evidence type="ECO:0000313" key="10">
    <source>
        <dbReference type="EMBL" id="NXJ12005.1"/>
    </source>
</evidence>
<dbReference type="InterPro" id="IPR017856">
    <property type="entry name" value="Integrase-like_N"/>
</dbReference>
<gene>
    <name evidence="10" type="primary">Ervk11</name>
    <name evidence="10" type="ORF">ODOGUJ_R15214</name>
</gene>
<dbReference type="Gene3D" id="1.10.10.200">
    <property type="match status" value="1"/>
</dbReference>
<feature type="non-terminal residue" evidence="10">
    <location>
        <position position="86"/>
    </location>
</feature>
<dbReference type="Gene3D" id="3.30.420.10">
    <property type="entry name" value="Ribonuclease H-like superfamily/Ribonuclease H"/>
    <property type="match status" value="1"/>
</dbReference>
<dbReference type="InterPro" id="IPR036397">
    <property type="entry name" value="RNaseH_sf"/>
</dbReference>
<evidence type="ECO:0000313" key="11">
    <source>
        <dbReference type="Proteomes" id="UP000522663"/>
    </source>
</evidence>
<evidence type="ECO:0000256" key="7">
    <source>
        <dbReference type="ARBA" id="ARBA00022918"/>
    </source>
</evidence>
<feature type="domain" description="Integrase-type" evidence="9">
    <location>
        <begin position="1"/>
        <end position="35"/>
    </location>
</feature>
<evidence type="ECO:0000259" key="9">
    <source>
        <dbReference type="PROSITE" id="PS50876"/>
    </source>
</evidence>
<protein>
    <submittedName>
        <fullName evidence="10">POK11 protein</fullName>
    </submittedName>
</protein>
<dbReference type="PROSITE" id="PS50876">
    <property type="entry name" value="ZF_INTEGRASE"/>
    <property type="match status" value="1"/>
</dbReference>
<feature type="non-terminal residue" evidence="10">
    <location>
        <position position="1"/>
    </location>
</feature>
<keyword evidence="11" id="KW-1185">Reference proteome</keyword>